<reference evidence="1" key="1">
    <citation type="submission" date="2009-07" db="EMBL/GenBank/DDBJ databases">
        <authorList>
            <person name="Weinstock G."/>
            <person name="Sodergren E."/>
            <person name="Clifton S."/>
            <person name="Fulton L."/>
            <person name="Fulton B."/>
            <person name="Courtney L."/>
            <person name="Fronick C."/>
            <person name="Harrison M."/>
            <person name="Strong C."/>
            <person name="Farmer C."/>
            <person name="Delahaunty K."/>
            <person name="Markovic C."/>
            <person name="Hall O."/>
            <person name="Minx P."/>
            <person name="Tomlinson C."/>
            <person name="Mitreva M."/>
            <person name="Nelson J."/>
            <person name="Hou S."/>
            <person name="Wollam A."/>
            <person name="Pepin K.H."/>
            <person name="Johnson M."/>
            <person name="Bhonagiri V."/>
            <person name="Nash W.E."/>
            <person name="Warren W."/>
            <person name="Chinwalla A."/>
            <person name="Mardis E.R."/>
            <person name="Wilson R.K."/>
        </authorList>
    </citation>
    <scope>NUCLEOTIDE SEQUENCE [LARGE SCALE GENOMIC DNA]</scope>
    <source>
        <strain evidence="1">DSM 14469</strain>
    </source>
</reference>
<evidence type="ECO:0000313" key="2">
    <source>
        <dbReference type="Proteomes" id="UP000005561"/>
    </source>
</evidence>
<protein>
    <submittedName>
        <fullName evidence="1">Uncharacterized protein</fullName>
    </submittedName>
</protein>
<keyword evidence="2" id="KW-1185">Reference proteome</keyword>
<name>C6LBP3_9FIRM</name>
<accession>C6LBP3</accession>
<sequence length="50" mass="5677">MAVFEAPITKLLSVKSLREEYAGLLEQKRKVCSAYKRAMLSGVWGYVINK</sequence>
<evidence type="ECO:0000313" key="1">
    <source>
        <dbReference type="EMBL" id="EET61846.1"/>
    </source>
</evidence>
<comment type="caution">
    <text evidence="1">The sequence shown here is derived from an EMBL/GenBank/DDBJ whole genome shotgun (WGS) entry which is preliminary data.</text>
</comment>
<organism evidence="1 2">
    <name type="scientific">Marvinbryantia formatexigens DSM 14469</name>
    <dbReference type="NCBI Taxonomy" id="478749"/>
    <lineage>
        <taxon>Bacteria</taxon>
        <taxon>Bacillati</taxon>
        <taxon>Bacillota</taxon>
        <taxon>Clostridia</taxon>
        <taxon>Lachnospirales</taxon>
        <taxon>Lachnospiraceae</taxon>
        <taxon>Marvinbryantia</taxon>
    </lineage>
</organism>
<gene>
    <name evidence="1" type="ORF">BRYFOR_06038</name>
</gene>
<proteinExistence type="predicted"/>
<dbReference type="AlphaFoldDB" id="C6LBP3"/>
<dbReference type="Proteomes" id="UP000005561">
    <property type="component" value="Unassembled WGS sequence"/>
</dbReference>
<dbReference type="EMBL" id="ACCL02000004">
    <property type="protein sequence ID" value="EET61846.1"/>
    <property type="molecule type" value="Genomic_DNA"/>
</dbReference>